<dbReference type="EMBL" id="SIHJ01000001">
    <property type="protein sequence ID" value="TWT37479.1"/>
    <property type="molecule type" value="Genomic_DNA"/>
</dbReference>
<keyword evidence="2" id="KW-1185">Reference proteome</keyword>
<sequence>MATTDTRVHTCYSAKNPFWRRTAERLRDRGGAHKPSTVADDPAVLRTEVIVSMARETAELHAAPYPPAEF</sequence>
<accession>A0A5C5VHX5</accession>
<reference evidence="1 2" key="1">
    <citation type="submission" date="2019-02" db="EMBL/GenBank/DDBJ databases">
        <title>Deep-cultivation of Planctomycetes and their phenomic and genomic characterization uncovers novel biology.</title>
        <authorList>
            <person name="Wiegand S."/>
            <person name="Jogler M."/>
            <person name="Boedeker C."/>
            <person name="Pinto D."/>
            <person name="Vollmers J."/>
            <person name="Rivas-Marin E."/>
            <person name="Kohn T."/>
            <person name="Peeters S.H."/>
            <person name="Heuer A."/>
            <person name="Rast P."/>
            <person name="Oberbeckmann S."/>
            <person name="Bunk B."/>
            <person name="Jeske O."/>
            <person name="Meyerdierks A."/>
            <person name="Storesund J.E."/>
            <person name="Kallscheuer N."/>
            <person name="Luecker S."/>
            <person name="Lage O.M."/>
            <person name="Pohl T."/>
            <person name="Merkel B.J."/>
            <person name="Hornburger P."/>
            <person name="Mueller R.-W."/>
            <person name="Bruemmer F."/>
            <person name="Labrenz M."/>
            <person name="Spormann A.M."/>
            <person name="Op Den Camp H."/>
            <person name="Overmann J."/>
            <person name="Amann R."/>
            <person name="Jetten M.S.M."/>
            <person name="Mascher T."/>
            <person name="Medema M.H."/>
            <person name="Devos D.P."/>
            <person name="Kaster A.-K."/>
            <person name="Ovreas L."/>
            <person name="Rohde M."/>
            <person name="Galperin M.Y."/>
            <person name="Jogler C."/>
        </authorList>
    </citation>
    <scope>NUCLEOTIDE SEQUENCE [LARGE SCALE GENOMIC DNA]</scope>
    <source>
        <strain evidence="1 2">KOR34</strain>
    </source>
</reference>
<evidence type="ECO:0000313" key="2">
    <source>
        <dbReference type="Proteomes" id="UP000316714"/>
    </source>
</evidence>
<dbReference type="AlphaFoldDB" id="A0A5C5VHX5"/>
<comment type="caution">
    <text evidence="1">The sequence shown here is derived from an EMBL/GenBank/DDBJ whole genome shotgun (WGS) entry which is preliminary data.</text>
</comment>
<dbReference type="RefSeq" id="WP_146564814.1">
    <property type="nucleotide sequence ID" value="NZ_SIHJ01000001.1"/>
</dbReference>
<name>A0A5C5VHX5_9BACT</name>
<dbReference type="Proteomes" id="UP000316714">
    <property type="component" value="Unassembled WGS sequence"/>
</dbReference>
<protein>
    <submittedName>
        <fullName evidence="1">Uncharacterized protein</fullName>
    </submittedName>
</protein>
<organism evidence="1 2">
    <name type="scientific">Posidoniimonas corsicana</name>
    <dbReference type="NCBI Taxonomy" id="1938618"/>
    <lineage>
        <taxon>Bacteria</taxon>
        <taxon>Pseudomonadati</taxon>
        <taxon>Planctomycetota</taxon>
        <taxon>Planctomycetia</taxon>
        <taxon>Pirellulales</taxon>
        <taxon>Lacipirellulaceae</taxon>
        <taxon>Posidoniimonas</taxon>
    </lineage>
</organism>
<proteinExistence type="predicted"/>
<evidence type="ECO:0000313" key="1">
    <source>
        <dbReference type="EMBL" id="TWT37479.1"/>
    </source>
</evidence>
<gene>
    <name evidence="1" type="ORF">KOR34_24310</name>
</gene>